<proteinExistence type="predicted"/>
<dbReference type="AlphaFoldDB" id="A0AAN1UU18"/>
<dbReference type="Proteomes" id="UP000267249">
    <property type="component" value="Chromosome"/>
</dbReference>
<evidence type="ECO:0000256" key="2">
    <source>
        <dbReference type="SAM" id="Phobius"/>
    </source>
</evidence>
<keyword evidence="2" id="KW-0472">Membrane</keyword>
<feature type="compositionally biased region" description="Polar residues" evidence="1">
    <location>
        <begin position="158"/>
        <end position="171"/>
    </location>
</feature>
<evidence type="ECO:0000256" key="1">
    <source>
        <dbReference type="SAM" id="MobiDB-lite"/>
    </source>
</evidence>
<accession>A0AAN1UU18</accession>
<evidence type="ECO:0000313" key="3">
    <source>
        <dbReference type="EMBL" id="AZB72174.1"/>
    </source>
</evidence>
<protein>
    <recommendedName>
        <fullName evidence="5">TonB C-terminal domain-containing protein</fullName>
    </recommendedName>
</protein>
<reference evidence="3 4" key="1">
    <citation type="journal article" date="2018" name="Sci. Rep.">
        <title>Genome Features and Biochemical Characteristics of a Robust, Fast Growing and Naturally Transformable Cyanobacterium Synechococcus elongatus PCC 11801 Isolated from India.</title>
        <authorList>
            <person name="Jaiswal D."/>
            <person name="Sengupta A."/>
            <person name="Sohoni S."/>
            <person name="Sengupta S."/>
            <person name="Phadnavis A.G."/>
            <person name="Pakrasi H.B."/>
            <person name="Wangikar P.P."/>
        </authorList>
    </citation>
    <scope>NUCLEOTIDE SEQUENCE [LARGE SCALE GENOMIC DNA]</scope>
    <source>
        <strain evidence="3 4">PCC 11801</strain>
    </source>
</reference>
<feature type="compositionally biased region" description="Pro residues" evidence="1">
    <location>
        <begin position="125"/>
        <end position="138"/>
    </location>
</feature>
<name>A0AAN1UU18_SYNEL</name>
<dbReference type="EMBL" id="CP030139">
    <property type="protein sequence ID" value="AZB72174.1"/>
    <property type="molecule type" value="Genomic_DNA"/>
</dbReference>
<sequence length="307" mass="32305">MTAAPSRPLETAPLPQPEPRHWLRNPFAIALLISVGAHGIFFAVFPYLSDPAPTKPKREPVQTRALTADEFARLPESLRGAAPNPVSTPAVPFSGMPDLSALMSPMVLPPPPEPLVLPELNLPVPTSPPPQLPPPPVPEASDIAPPAPPVSDTPPAAQTESTPQASPTGTETAVVDESLYAFTVEGTDPSLGFGKLGEFVAALQTDYPDLKIPNQAIAIKLPLPEGDRCFEQVKPAQLAVLVGANGKALEPPQVLVSSGYPILNQQAIAALAKQPYPLGSRTELKLINLEFVRSESSNCPTPPATTG</sequence>
<evidence type="ECO:0008006" key="5">
    <source>
        <dbReference type="Google" id="ProtNLM"/>
    </source>
</evidence>
<dbReference type="RefSeq" id="WP_208676155.1">
    <property type="nucleotide sequence ID" value="NZ_CP030139.2"/>
</dbReference>
<organism evidence="3 4">
    <name type="scientific">Synechococcus elongatus PCC 11801</name>
    <dbReference type="NCBI Taxonomy" id="2219813"/>
    <lineage>
        <taxon>Bacteria</taxon>
        <taxon>Bacillati</taxon>
        <taxon>Cyanobacteriota</taxon>
        <taxon>Cyanophyceae</taxon>
        <taxon>Synechococcales</taxon>
        <taxon>Synechococcaceae</taxon>
        <taxon>Synechococcus</taxon>
    </lineage>
</organism>
<feature type="transmembrane region" description="Helical" evidence="2">
    <location>
        <begin position="27"/>
        <end position="48"/>
    </location>
</feature>
<evidence type="ECO:0000313" key="4">
    <source>
        <dbReference type="Proteomes" id="UP000267249"/>
    </source>
</evidence>
<keyword evidence="2" id="KW-0812">Transmembrane</keyword>
<keyword evidence="2" id="KW-1133">Transmembrane helix</keyword>
<feature type="region of interest" description="Disordered" evidence="1">
    <location>
        <begin position="122"/>
        <end position="171"/>
    </location>
</feature>
<gene>
    <name evidence="3" type="ORF">DOP62_05035</name>
</gene>